<keyword evidence="1" id="KW-0645">Protease</keyword>
<dbReference type="InterPro" id="IPR009003">
    <property type="entry name" value="Peptidase_S1_PA"/>
</dbReference>
<comment type="caution">
    <text evidence="8">The sequence shown here is derived from an EMBL/GenBank/DDBJ whole genome shotgun (WGS) entry which is preliminary data.</text>
</comment>
<keyword evidence="9" id="KW-1185">Reference proteome</keyword>
<dbReference type="OrthoDB" id="6380398at2759"/>
<evidence type="ECO:0000259" key="7">
    <source>
        <dbReference type="PROSITE" id="PS50240"/>
    </source>
</evidence>
<dbReference type="PROSITE" id="PS50240">
    <property type="entry name" value="TRYPSIN_DOM"/>
    <property type="match status" value="1"/>
</dbReference>
<sequence>MMETVNKEAKYFKNNARGHLLHSHIVGEKMGQILQSTFLLLVALNIRGTFEQRIIGGQEVFPYSIKYQASIQYNNRHYCGATLIRPQWIVSAAHCYKPPVLIRVVLSEHNLLNREGFEQEFNVSRIFYHKAYNYRTFNNDIMLLKEKSGSLKVPKRDLEDHLKTMHTDDQRHKQRVIPPDMPPIPQPEHQFDDSPPRWSEIAVRKARAASAPGPNGVPYRLYKNAPDVLRFLWKQMKVAWKKQNIPKAWRRAGGVLIPKEKDASNID</sequence>
<dbReference type="Gene3D" id="2.40.10.10">
    <property type="entry name" value="Trypsin-like serine proteases"/>
    <property type="match status" value="2"/>
</dbReference>
<proteinExistence type="predicted"/>
<dbReference type="PANTHER" id="PTHR24264">
    <property type="entry name" value="TRYPSIN-RELATED"/>
    <property type="match status" value="1"/>
</dbReference>
<dbReference type="AlphaFoldDB" id="A0A9Q1J638"/>
<dbReference type="PRINTS" id="PR00722">
    <property type="entry name" value="CHYMOTRYPSIN"/>
</dbReference>
<reference evidence="8" key="1">
    <citation type="journal article" date="2023" name="Science">
        <title>Genome structures resolve the early diversification of teleost fishes.</title>
        <authorList>
            <person name="Parey E."/>
            <person name="Louis A."/>
            <person name="Montfort J."/>
            <person name="Bouchez O."/>
            <person name="Roques C."/>
            <person name="Iampietro C."/>
            <person name="Lluch J."/>
            <person name="Castinel A."/>
            <person name="Donnadieu C."/>
            <person name="Desvignes T."/>
            <person name="Floi Bucao C."/>
            <person name="Jouanno E."/>
            <person name="Wen M."/>
            <person name="Mejri S."/>
            <person name="Dirks R."/>
            <person name="Jansen H."/>
            <person name="Henkel C."/>
            <person name="Chen W.J."/>
            <person name="Zahm M."/>
            <person name="Cabau C."/>
            <person name="Klopp C."/>
            <person name="Thompson A.W."/>
            <person name="Robinson-Rechavi M."/>
            <person name="Braasch I."/>
            <person name="Lecointre G."/>
            <person name="Bobe J."/>
            <person name="Postlethwait J.H."/>
            <person name="Berthelot C."/>
            <person name="Roest Crollius H."/>
            <person name="Guiguen Y."/>
        </authorList>
    </citation>
    <scope>NUCLEOTIDE SEQUENCE</scope>
    <source>
        <strain evidence="8">WJC10195</strain>
    </source>
</reference>
<evidence type="ECO:0000313" key="8">
    <source>
        <dbReference type="EMBL" id="KAJ8369782.1"/>
    </source>
</evidence>
<dbReference type="GO" id="GO:0006508">
    <property type="term" value="P:proteolysis"/>
    <property type="evidence" value="ECO:0007669"/>
    <property type="project" value="UniProtKB-KW"/>
</dbReference>
<dbReference type="InterPro" id="IPR043504">
    <property type="entry name" value="Peptidase_S1_PA_chymotrypsin"/>
</dbReference>
<dbReference type="FunFam" id="2.40.10.10:FF:000166">
    <property type="entry name" value="Trypsin"/>
    <property type="match status" value="1"/>
</dbReference>
<dbReference type="InterPro" id="IPR001314">
    <property type="entry name" value="Peptidase_S1A"/>
</dbReference>
<dbReference type="SMART" id="SM00020">
    <property type="entry name" value="Tryp_SPc"/>
    <property type="match status" value="1"/>
</dbReference>
<dbReference type="EMBL" id="JAINUF010000003">
    <property type="protein sequence ID" value="KAJ8369782.1"/>
    <property type="molecule type" value="Genomic_DNA"/>
</dbReference>
<accession>A0A9Q1J638</accession>
<dbReference type="PROSITE" id="PS00134">
    <property type="entry name" value="TRYPSIN_HIS"/>
    <property type="match status" value="1"/>
</dbReference>
<evidence type="ECO:0000256" key="2">
    <source>
        <dbReference type="ARBA" id="ARBA00022801"/>
    </source>
</evidence>
<dbReference type="PANTHER" id="PTHR24264:SF58">
    <property type="entry name" value="SI:DKEY-33M11.8-RELATED"/>
    <property type="match status" value="1"/>
</dbReference>
<evidence type="ECO:0000313" key="9">
    <source>
        <dbReference type="Proteomes" id="UP001152622"/>
    </source>
</evidence>
<dbReference type="GO" id="GO:0004252">
    <property type="term" value="F:serine-type endopeptidase activity"/>
    <property type="evidence" value="ECO:0007669"/>
    <property type="project" value="UniProtKB-EC"/>
</dbReference>
<evidence type="ECO:0000256" key="1">
    <source>
        <dbReference type="ARBA" id="ARBA00022670"/>
    </source>
</evidence>
<protein>
    <recommendedName>
        <fullName evidence="6">trypsin</fullName>
        <ecNumber evidence="6">3.4.21.4</ecNumber>
    </recommendedName>
</protein>
<keyword evidence="2" id="KW-0378">Hydrolase</keyword>
<dbReference type="InterPro" id="IPR018114">
    <property type="entry name" value="TRYPSIN_HIS"/>
</dbReference>
<dbReference type="GO" id="GO:0005615">
    <property type="term" value="C:extracellular space"/>
    <property type="evidence" value="ECO:0007669"/>
    <property type="project" value="TreeGrafter"/>
</dbReference>
<evidence type="ECO:0000256" key="4">
    <source>
        <dbReference type="ARBA" id="ARBA00023157"/>
    </source>
</evidence>
<dbReference type="InterPro" id="IPR001254">
    <property type="entry name" value="Trypsin_dom"/>
</dbReference>
<dbReference type="InterPro" id="IPR050127">
    <property type="entry name" value="Serine_Proteases_S1"/>
</dbReference>
<evidence type="ECO:0000256" key="6">
    <source>
        <dbReference type="ARBA" id="ARBA00038868"/>
    </source>
</evidence>
<keyword evidence="3" id="KW-0720">Serine protease</keyword>
<evidence type="ECO:0000256" key="3">
    <source>
        <dbReference type="ARBA" id="ARBA00022825"/>
    </source>
</evidence>
<dbReference type="EC" id="3.4.21.4" evidence="6"/>
<dbReference type="Proteomes" id="UP001152622">
    <property type="component" value="Chromosome 3"/>
</dbReference>
<comment type="catalytic activity">
    <reaction evidence="5">
        <text>Preferential cleavage: Arg-|-Xaa, Lys-|-Xaa.</text>
        <dbReference type="EC" id="3.4.21.4"/>
    </reaction>
</comment>
<organism evidence="8 9">
    <name type="scientific">Synaphobranchus kaupii</name>
    <name type="common">Kaup's arrowtooth eel</name>
    <dbReference type="NCBI Taxonomy" id="118154"/>
    <lineage>
        <taxon>Eukaryota</taxon>
        <taxon>Metazoa</taxon>
        <taxon>Chordata</taxon>
        <taxon>Craniata</taxon>
        <taxon>Vertebrata</taxon>
        <taxon>Euteleostomi</taxon>
        <taxon>Actinopterygii</taxon>
        <taxon>Neopterygii</taxon>
        <taxon>Teleostei</taxon>
        <taxon>Anguilliformes</taxon>
        <taxon>Synaphobranchidae</taxon>
        <taxon>Synaphobranchus</taxon>
    </lineage>
</organism>
<gene>
    <name evidence="8" type="ORF">SKAU_G00098100</name>
</gene>
<evidence type="ECO:0000256" key="5">
    <source>
        <dbReference type="ARBA" id="ARBA00036320"/>
    </source>
</evidence>
<feature type="domain" description="Peptidase S1" evidence="7">
    <location>
        <begin position="54"/>
        <end position="188"/>
    </location>
</feature>
<dbReference type="Pfam" id="PF00089">
    <property type="entry name" value="Trypsin"/>
    <property type="match status" value="1"/>
</dbReference>
<dbReference type="SUPFAM" id="SSF50494">
    <property type="entry name" value="Trypsin-like serine proteases"/>
    <property type="match status" value="1"/>
</dbReference>
<keyword evidence="4" id="KW-1015">Disulfide bond</keyword>
<name>A0A9Q1J638_SYNKA</name>